<dbReference type="SUPFAM" id="SSF53649">
    <property type="entry name" value="Alkaline phosphatase-like"/>
    <property type="match status" value="1"/>
</dbReference>
<dbReference type="EMBL" id="CP000614">
    <property type="protein sequence ID" value="ABO55016.1"/>
    <property type="molecule type" value="Genomic_DNA"/>
</dbReference>
<dbReference type="KEGG" id="bvi:Bcep1808_2013"/>
<protein>
    <submittedName>
        <fullName evidence="1">PglZ domain protein</fullName>
    </submittedName>
</protein>
<reference evidence="2" key="1">
    <citation type="submission" date="2007-03" db="EMBL/GenBank/DDBJ databases">
        <title>Complete sequence of chromosome 1 of Burkholderia vietnamiensis G4.</title>
        <authorList>
            <consortium name="US DOE Joint Genome Institute"/>
            <person name="Copeland A."/>
            <person name="Lucas S."/>
            <person name="Lapidus A."/>
            <person name="Barry K."/>
            <person name="Detter J.C."/>
            <person name="Glavina del Rio T."/>
            <person name="Hammon N."/>
            <person name="Israni S."/>
            <person name="Dalin E."/>
            <person name="Tice H."/>
            <person name="Pitluck S."/>
            <person name="Chain P."/>
            <person name="Malfatti S."/>
            <person name="Shin M."/>
            <person name="Vergez L."/>
            <person name="Schmutz J."/>
            <person name="Larimer F."/>
            <person name="Land M."/>
            <person name="Hauser L."/>
            <person name="Kyrpides N."/>
            <person name="Tiedje J."/>
            <person name="Richardson P."/>
        </authorList>
    </citation>
    <scope>NUCLEOTIDE SEQUENCE [LARGE SCALE GENOMIC DNA]</scope>
    <source>
        <strain evidence="2">G4 / LMG 22486</strain>
    </source>
</reference>
<dbReference type="Pfam" id="PF08665">
    <property type="entry name" value="PglZ"/>
    <property type="match status" value="1"/>
</dbReference>
<name>A4JFG3_BURVG</name>
<dbReference type="InterPro" id="IPR014060">
    <property type="entry name" value="PglZ"/>
</dbReference>
<organism evidence="1 2">
    <name type="scientific">Burkholderia vietnamiensis (strain G4 / LMG 22486)</name>
    <name type="common">Burkholderia cepacia (strain R1808)</name>
    <dbReference type="NCBI Taxonomy" id="269482"/>
    <lineage>
        <taxon>Bacteria</taxon>
        <taxon>Pseudomonadati</taxon>
        <taxon>Pseudomonadota</taxon>
        <taxon>Betaproteobacteria</taxon>
        <taxon>Burkholderiales</taxon>
        <taxon>Burkholderiaceae</taxon>
        <taxon>Burkholderia</taxon>
        <taxon>Burkholderia cepacia complex</taxon>
    </lineage>
</organism>
<dbReference type="Proteomes" id="UP000002287">
    <property type="component" value="Chromosome 1"/>
</dbReference>
<accession>A4JFG3</accession>
<dbReference type="HOGENOM" id="CLU_017500_0_0_4"/>
<gene>
    <name evidence="1" type="ordered locus">Bcep1808_2013</name>
</gene>
<evidence type="ECO:0000313" key="2">
    <source>
        <dbReference type="Proteomes" id="UP000002287"/>
    </source>
</evidence>
<dbReference type="InterPro" id="IPR017850">
    <property type="entry name" value="Alkaline_phosphatase_core_sf"/>
</dbReference>
<dbReference type="AlphaFoldDB" id="A4JFG3"/>
<dbReference type="NCBIfam" id="TIGR02687">
    <property type="entry name" value="BREX-1 system phosphatase PglZ type A"/>
    <property type="match status" value="1"/>
</dbReference>
<sequence length="872" mass="96955">MTSGQLAFLPALARLFAEGHSLVFWNDADGEFAVHVDQLDLPGVRVVRLDQTAALQVKIDIEREHGAQWLFYAPFPEPAPSTDWLLDARLRGKAFRADTASMQLDELGLSTQALRGHLKRRAKFLRARDRLDRLKRWTERDDTAEDLDRKMLAVVVRAETPETSSIFLKVFAGLANEGGDLDATPKALAEIESNELMDSFWALAEREFGYREATPDAHSLRSLLYAIFATDFCNNVRSTLAPLQHLLIRERALAAHSTVFANRWRSDMVNYGSYDALSATVSVDLRVIDLIRPLGAEDLIDSMTFEDVEKRVIADLKSRIIAGGGANMDSVRALIARRRDGHWANPLLAGANDSTRALAASYDALEAAASFFELQAAHSAGFSFPDASTAFGAYRSEIFRFDQRYRWFMRAAESVEPMGWALLHELRERIEDAYSGWFIGQLGSAWASVIEGDGGLLSTWALPDVVNQQAFYSRMVQPEFDNAKRVFVIISDAFRYEAAEELARDLNSRNRVKARLDAMLGVLPSYTTLGMASLLPHERLAYKSNANLDVMVDAKPSATLEQRSAILAQHGGVAIGRDELMEKGKERGREFVKPHRLVYIYHDRIDAIGDKRATETKAFEATAQTIKELADTVNFIVNSLNGSTVFVTADHGFLYQESALEEADRSVLDKEPEGAIKSKKRYILGRGMGSTPKAWCGSTERTAGTDAGEGSIDFWAPKAAGRFHFSGGARFVHGSAMPQEIAVPVVVVKESESEKVRTKSVEVSPLGSSNRVVTNKQRFEFIQNEAISERVLPVTLIFSIRDGDTAVSDEQTVTFDSASPLLDERKRSVMLTIQAGSHDRTKDYFLVARDAKTKAEAWRVPVRIDLAFSNDF</sequence>
<proteinExistence type="predicted"/>
<evidence type="ECO:0000313" key="1">
    <source>
        <dbReference type="EMBL" id="ABO55016.1"/>
    </source>
</evidence>
<dbReference type="eggNOG" id="COG1524">
    <property type="taxonomic scope" value="Bacteria"/>
</dbReference>